<accession>A0A0N7JH13</accession>
<dbReference type="OrthoDB" id="7189881at2"/>
<dbReference type="EMBL" id="CP013002">
    <property type="protein sequence ID" value="ALL12114.1"/>
    <property type="molecule type" value="Genomic_DNA"/>
</dbReference>
<feature type="transmembrane region" description="Helical" evidence="1">
    <location>
        <begin position="6"/>
        <end position="26"/>
    </location>
</feature>
<protein>
    <submittedName>
        <fullName evidence="2">Uncharacterized protein</fullName>
    </submittedName>
</protein>
<proteinExistence type="predicted"/>
<sequence>MTPQTLALLAQFPWTLAMLLAAAVVASSRGLPYRLAWAAACFVGVGAFWMDLGSGRWGFVPMAVNLLGPGHAAGLLKATIPIGAIVALTLAWRSRTRPGGS</sequence>
<dbReference type="Proteomes" id="UP000056905">
    <property type="component" value="Chromosome"/>
</dbReference>
<gene>
    <name evidence="2" type="ORF">AQ619_01365</name>
</gene>
<keyword evidence="1" id="KW-1133">Transmembrane helix</keyword>
<keyword evidence="1" id="KW-0472">Membrane</keyword>
<keyword evidence="1" id="KW-0812">Transmembrane</keyword>
<keyword evidence="3" id="KW-1185">Reference proteome</keyword>
<organism evidence="2 3">
    <name type="scientific">Caulobacter henricii</name>
    <dbReference type="NCBI Taxonomy" id="69395"/>
    <lineage>
        <taxon>Bacteria</taxon>
        <taxon>Pseudomonadati</taxon>
        <taxon>Pseudomonadota</taxon>
        <taxon>Alphaproteobacteria</taxon>
        <taxon>Caulobacterales</taxon>
        <taxon>Caulobacteraceae</taxon>
        <taxon>Caulobacter</taxon>
    </lineage>
</organism>
<evidence type="ECO:0000256" key="1">
    <source>
        <dbReference type="SAM" id="Phobius"/>
    </source>
</evidence>
<dbReference type="STRING" id="69395.AQ619_01365"/>
<feature type="transmembrane region" description="Helical" evidence="1">
    <location>
        <begin position="33"/>
        <end position="50"/>
    </location>
</feature>
<dbReference type="RefSeq" id="WP_062143190.1">
    <property type="nucleotide sequence ID" value="NZ_CP013002.1"/>
</dbReference>
<feature type="transmembrane region" description="Helical" evidence="1">
    <location>
        <begin position="70"/>
        <end position="92"/>
    </location>
</feature>
<reference evidence="2 3" key="1">
    <citation type="submission" date="2015-10" db="EMBL/GenBank/DDBJ databases">
        <title>Conservation of the essential genome among Caulobacter and Brevundimonas species.</title>
        <authorList>
            <person name="Scott D."/>
            <person name="Ely B."/>
        </authorList>
    </citation>
    <scope>NUCLEOTIDE SEQUENCE [LARGE SCALE GENOMIC DNA]</scope>
    <source>
        <strain evidence="2 3">CB4</strain>
    </source>
</reference>
<name>A0A0N7JH13_9CAUL</name>
<dbReference type="KEGG" id="chq:AQ619_01365"/>
<evidence type="ECO:0000313" key="3">
    <source>
        <dbReference type="Proteomes" id="UP000056905"/>
    </source>
</evidence>
<evidence type="ECO:0000313" key="2">
    <source>
        <dbReference type="EMBL" id="ALL12114.1"/>
    </source>
</evidence>
<dbReference type="AlphaFoldDB" id="A0A0N7JH13"/>